<sequence length="229" mass="26864">MEDAMERTKNYISQRMLPEEAEILFQQGSRFEEVLMMYGCAVREVSTKLEVLNDELSVRYNRNPIEFIKTRIKKPLSIVNKMKKRGLEISIDSMMENLNDVAGVRVICCFIDDIYDVARWLASQDDIRLLQVKDYIKNPKPNGYRSLHLIVEIPVFFSKGKQLMRVEVQIRTIAMDFWASLDHQLRYKKDVPDSEKIMEELKECADVIAETDSRMQKIREKIGVFTELT</sequence>
<dbReference type="SMART" id="SM00954">
    <property type="entry name" value="RelA_SpoT"/>
    <property type="match status" value="1"/>
</dbReference>
<evidence type="ECO:0000313" key="4">
    <source>
        <dbReference type="Proteomes" id="UP000886886"/>
    </source>
</evidence>
<dbReference type="EMBL" id="DVFT01000175">
    <property type="protein sequence ID" value="HIQ97247.1"/>
    <property type="molecule type" value="Genomic_DNA"/>
</dbReference>
<dbReference type="Gene3D" id="1.10.287.860">
    <property type="entry name" value="Nucleotidyltransferase"/>
    <property type="match status" value="1"/>
</dbReference>
<evidence type="ECO:0000313" key="3">
    <source>
        <dbReference type="EMBL" id="HIQ97247.1"/>
    </source>
</evidence>
<reference evidence="3" key="1">
    <citation type="submission" date="2020-10" db="EMBL/GenBank/DDBJ databases">
        <authorList>
            <person name="Gilroy R."/>
        </authorList>
    </citation>
    <scope>NUCLEOTIDE SEQUENCE</scope>
    <source>
        <strain evidence="3">ChiSjej3B21-11622</strain>
    </source>
</reference>
<dbReference type="PANTHER" id="PTHR47837">
    <property type="entry name" value="GTP PYROPHOSPHOKINASE YJBM"/>
    <property type="match status" value="1"/>
</dbReference>
<evidence type="ECO:0000256" key="1">
    <source>
        <dbReference type="ARBA" id="ARBA00004976"/>
    </source>
</evidence>
<protein>
    <submittedName>
        <fullName evidence="3">GTP pyrophosphokinase family protein</fullName>
    </submittedName>
</protein>
<dbReference type="InterPro" id="IPR043519">
    <property type="entry name" value="NT_sf"/>
</dbReference>
<proteinExistence type="predicted"/>
<dbReference type="PANTHER" id="PTHR47837:SF2">
    <property type="entry name" value="GTP PYROPHOSPHOKINASE YWAC"/>
    <property type="match status" value="1"/>
</dbReference>
<gene>
    <name evidence="3" type="ORF">IAB26_11870</name>
</gene>
<dbReference type="CDD" id="cd05399">
    <property type="entry name" value="NT_Rel-Spo_like"/>
    <property type="match status" value="1"/>
</dbReference>
<name>A0A9D0ZWD8_9FIRM</name>
<dbReference type="SUPFAM" id="SSF81301">
    <property type="entry name" value="Nucleotidyltransferase"/>
    <property type="match status" value="1"/>
</dbReference>
<comment type="pathway">
    <text evidence="1">Purine metabolism; ppGpp biosynthesis; ppGpp from GTP: step 1/2.</text>
</comment>
<dbReference type="Pfam" id="PF04607">
    <property type="entry name" value="RelA_SpoT"/>
    <property type="match status" value="1"/>
</dbReference>
<dbReference type="InterPro" id="IPR007685">
    <property type="entry name" value="RelA_SpoT"/>
</dbReference>
<accession>A0A9D0ZWD8</accession>
<feature type="domain" description="RelA/SpoT" evidence="2">
    <location>
        <begin position="70"/>
        <end position="193"/>
    </location>
</feature>
<dbReference type="AlphaFoldDB" id="A0A9D0ZWD8"/>
<reference evidence="3" key="2">
    <citation type="journal article" date="2021" name="PeerJ">
        <title>Extensive microbial diversity within the chicken gut microbiome revealed by metagenomics and culture.</title>
        <authorList>
            <person name="Gilroy R."/>
            <person name="Ravi A."/>
            <person name="Getino M."/>
            <person name="Pursley I."/>
            <person name="Horton D.L."/>
            <person name="Alikhan N.F."/>
            <person name="Baker D."/>
            <person name="Gharbi K."/>
            <person name="Hall N."/>
            <person name="Watson M."/>
            <person name="Adriaenssens E.M."/>
            <person name="Foster-Nyarko E."/>
            <person name="Jarju S."/>
            <person name="Secka A."/>
            <person name="Antonio M."/>
            <person name="Oren A."/>
            <person name="Chaudhuri R.R."/>
            <person name="La Ragione R."/>
            <person name="Hildebrand F."/>
            <person name="Pallen M.J."/>
        </authorList>
    </citation>
    <scope>NUCLEOTIDE SEQUENCE</scope>
    <source>
        <strain evidence="3">ChiSjej3B21-11622</strain>
    </source>
</reference>
<comment type="caution">
    <text evidence="3">The sequence shown here is derived from an EMBL/GenBank/DDBJ whole genome shotgun (WGS) entry which is preliminary data.</text>
</comment>
<organism evidence="3 4">
    <name type="scientific">Candidatus Limivivens merdigallinarum</name>
    <dbReference type="NCBI Taxonomy" id="2840859"/>
    <lineage>
        <taxon>Bacteria</taxon>
        <taxon>Bacillati</taxon>
        <taxon>Bacillota</taxon>
        <taxon>Clostridia</taxon>
        <taxon>Lachnospirales</taxon>
        <taxon>Lachnospiraceae</taxon>
        <taxon>Lachnospiraceae incertae sedis</taxon>
        <taxon>Candidatus Limivivens</taxon>
    </lineage>
</organism>
<dbReference type="Gene3D" id="3.30.460.10">
    <property type="entry name" value="Beta Polymerase, domain 2"/>
    <property type="match status" value="1"/>
</dbReference>
<evidence type="ECO:0000259" key="2">
    <source>
        <dbReference type="SMART" id="SM00954"/>
    </source>
</evidence>
<dbReference type="GO" id="GO:0015969">
    <property type="term" value="P:guanosine tetraphosphate metabolic process"/>
    <property type="evidence" value="ECO:0007669"/>
    <property type="project" value="InterPro"/>
</dbReference>
<dbReference type="Proteomes" id="UP000886886">
    <property type="component" value="Unassembled WGS sequence"/>
</dbReference>
<dbReference type="InterPro" id="IPR052366">
    <property type="entry name" value="GTP_Pyrophosphokinase"/>
</dbReference>